<proteinExistence type="predicted"/>
<gene>
    <name evidence="1" type="ORF">N473_07120</name>
</gene>
<evidence type="ECO:0000313" key="2">
    <source>
        <dbReference type="Proteomes" id="UP000076486"/>
    </source>
</evidence>
<evidence type="ECO:0000313" key="1">
    <source>
        <dbReference type="EMBL" id="KZN68187.1"/>
    </source>
</evidence>
<dbReference type="PATRIC" id="fig|1365248.3.peg.91"/>
<organism evidence="1 2">
    <name type="scientific">Pseudoalteromonas luteoviolacea CPMOR-1</name>
    <dbReference type="NCBI Taxonomy" id="1365248"/>
    <lineage>
        <taxon>Bacteria</taxon>
        <taxon>Pseudomonadati</taxon>
        <taxon>Pseudomonadota</taxon>
        <taxon>Gammaproteobacteria</taxon>
        <taxon>Alteromonadales</taxon>
        <taxon>Pseudoalteromonadaceae</taxon>
        <taxon>Pseudoalteromonas</taxon>
    </lineage>
</organism>
<dbReference type="AlphaFoldDB" id="A0A162BTD9"/>
<name>A0A162BTD9_9GAMM</name>
<comment type="caution">
    <text evidence="1">The sequence shown here is derived from an EMBL/GenBank/DDBJ whole genome shotgun (WGS) entry which is preliminary data.</text>
</comment>
<dbReference type="Proteomes" id="UP000076486">
    <property type="component" value="Unassembled WGS sequence"/>
</dbReference>
<sequence>MNEDELKKYEEYLLIQKEWEMERFNTLLKITPPLPPWIVYPDIEPSDMFFRMGDGESLITDIHIYLKYTSENERLQYLNKYKEPTDWVGLYPKT</sequence>
<dbReference type="EMBL" id="AUYC01000002">
    <property type="protein sequence ID" value="KZN68187.1"/>
    <property type="molecule type" value="Genomic_DNA"/>
</dbReference>
<accession>A0A162BTD9</accession>
<protein>
    <submittedName>
        <fullName evidence="1">Uncharacterized protein</fullName>
    </submittedName>
</protein>
<dbReference type="RefSeq" id="WP_063366257.1">
    <property type="nucleotide sequence ID" value="NZ_AUYC01000002.1"/>
</dbReference>
<reference evidence="1 2" key="1">
    <citation type="submission" date="2013-07" db="EMBL/GenBank/DDBJ databases">
        <title>Comparative Genomic and Metabolomic Analysis of Twelve Strains of Pseudoalteromonas luteoviolacea.</title>
        <authorList>
            <person name="Vynne N.G."/>
            <person name="Mansson M."/>
            <person name="Gram L."/>
        </authorList>
    </citation>
    <scope>NUCLEOTIDE SEQUENCE [LARGE SCALE GENOMIC DNA]</scope>
    <source>
        <strain evidence="1 2">CPMOR-1</strain>
    </source>
</reference>